<dbReference type="RefSeq" id="WP_015819654.1">
    <property type="nucleotide sequence ID" value="NC_012997.1"/>
</dbReference>
<keyword evidence="4" id="KW-1185">Reference proteome</keyword>
<dbReference type="STRING" id="377629.TERTU_2369"/>
<dbReference type="Pfam" id="PF00975">
    <property type="entry name" value="Thioesterase"/>
    <property type="match status" value="1"/>
</dbReference>
<dbReference type="InterPro" id="IPR012223">
    <property type="entry name" value="TEII"/>
</dbReference>
<dbReference type="KEGG" id="ttu:TERTU_2369"/>
<dbReference type="EMBL" id="CP001614">
    <property type="protein sequence ID" value="ACR13540.1"/>
    <property type="molecule type" value="Genomic_DNA"/>
</dbReference>
<name>C5BKA9_TERTT</name>
<feature type="domain" description="Thioesterase" evidence="2">
    <location>
        <begin position="26"/>
        <end position="247"/>
    </location>
</feature>
<dbReference type="SUPFAM" id="SSF53474">
    <property type="entry name" value="alpha/beta-Hydrolases"/>
    <property type="match status" value="1"/>
</dbReference>
<evidence type="ECO:0000256" key="1">
    <source>
        <dbReference type="ARBA" id="ARBA00007169"/>
    </source>
</evidence>
<protein>
    <submittedName>
        <fullName evidence="3">Thioesterase domain protein</fullName>
    </submittedName>
</protein>
<dbReference type="AlphaFoldDB" id="C5BKA9"/>
<dbReference type="OrthoDB" id="8480037at2"/>
<dbReference type="eggNOG" id="COG3208">
    <property type="taxonomic scope" value="Bacteria"/>
</dbReference>
<dbReference type="HOGENOM" id="CLU_070456_1_1_6"/>
<organism evidence="3 4">
    <name type="scientific">Teredinibacter turnerae (strain ATCC 39867 / T7901)</name>
    <dbReference type="NCBI Taxonomy" id="377629"/>
    <lineage>
        <taxon>Bacteria</taxon>
        <taxon>Pseudomonadati</taxon>
        <taxon>Pseudomonadota</taxon>
        <taxon>Gammaproteobacteria</taxon>
        <taxon>Cellvibrionales</taxon>
        <taxon>Cellvibrionaceae</taxon>
        <taxon>Teredinibacter</taxon>
    </lineage>
</organism>
<dbReference type="Gene3D" id="3.40.50.1820">
    <property type="entry name" value="alpha/beta hydrolase"/>
    <property type="match status" value="1"/>
</dbReference>
<sequence>MSAEVKPSNSQRWLPRVGSNPDAELRLFCLSYAGGGASVYYPWRHVVPDLVEVCPVQLPGREERVDEPCISEFDQVIEILAPVMGEHLDIPYMIYGHSMGAGLAFELSHRLLNDYDKPPSHLFVGAHRSPTQPYGYPSVKSTSEDVVLDVLSGFEGMPEAILKNRELLDLFLPILRSDLLVCETYRYRERTPLACPITLFTGRDDKNVTSQELVGWGDQTTGPFVHQELEAGHFFLKSHQKELLELVGVNLAGALENSVEHA</sequence>
<dbReference type="PANTHER" id="PTHR11487:SF0">
    <property type="entry name" value="S-ACYL FATTY ACID SYNTHASE THIOESTERASE, MEDIUM CHAIN"/>
    <property type="match status" value="1"/>
</dbReference>
<reference evidence="3 4" key="1">
    <citation type="journal article" date="2009" name="PLoS ONE">
        <title>The complete genome of Teredinibacter turnerae T7901: an intracellular endosymbiont of marine wood-boring bivalves (shipworms).</title>
        <authorList>
            <person name="Yang J.C."/>
            <person name="Madupu R."/>
            <person name="Durkin A.S."/>
            <person name="Ekborg N.A."/>
            <person name="Pedamallu C.S."/>
            <person name="Hostetler J.B."/>
            <person name="Radune D."/>
            <person name="Toms B.S."/>
            <person name="Henrissat B."/>
            <person name="Coutinho P.M."/>
            <person name="Schwarz S."/>
            <person name="Field L."/>
            <person name="Trindade-Silva A.E."/>
            <person name="Soares C.A.G."/>
            <person name="Elshahawi S."/>
            <person name="Hanora A."/>
            <person name="Schmidt E.W."/>
            <person name="Haygood M.G."/>
            <person name="Posfai J."/>
            <person name="Benner J."/>
            <person name="Madinger C."/>
            <person name="Nove J."/>
            <person name="Anton B."/>
            <person name="Chaudhary K."/>
            <person name="Foster J."/>
            <person name="Holman A."/>
            <person name="Kumar S."/>
            <person name="Lessard P.A."/>
            <person name="Luyten Y.A."/>
            <person name="Slatko B."/>
            <person name="Wood N."/>
            <person name="Wu B."/>
            <person name="Teplitski M."/>
            <person name="Mougous J.D."/>
            <person name="Ward N."/>
            <person name="Eisen J.A."/>
            <person name="Badger J.H."/>
            <person name="Distel D.L."/>
        </authorList>
    </citation>
    <scope>NUCLEOTIDE SEQUENCE [LARGE SCALE GENOMIC DNA]</scope>
    <source>
        <strain evidence="4">ATCC 39867 / T7901</strain>
    </source>
</reference>
<proteinExistence type="inferred from homology"/>
<evidence type="ECO:0000259" key="2">
    <source>
        <dbReference type="Pfam" id="PF00975"/>
    </source>
</evidence>
<dbReference type="InterPro" id="IPR029058">
    <property type="entry name" value="AB_hydrolase_fold"/>
</dbReference>
<evidence type="ECO:0000313" key="4">
    <source>
        <dbReference type="Proteomes" id="UP000009080"/>
    </source>
</evidence>
<accession>C5BKA9</accession>
<dbReference type="GO" id="GO:0008610">
    <property type="term" value="P:lipid biosynthetic process"/>
    <property type="evidence" value="ECO:0007669"/>
    <property type="project" value="TreeGrafter"/>
</dbReference>
<dbReference type="InterPro" id="IPR001031">
    <property type="entry name" value="Thioesterase"/>
</dbReference>
<evidence type="ECO:0000313" key="3">
    <source>
        <dbReference type="EMBL" id="ACR13540.1"/>
    </source>
</evidence>
<gene>
    <name evidence="3" type="ordered locus">TERTU_2369</name>
</gene>
<dbReference type="Proteomes" id="UP000009080">
    <property type="component" value="Chromosome"/>
</dbReference>
<dbReference type="PANTHER" id="PTHR11487">
    <property type="entry name" value="THIOESTERASE"/>
    <property type="match status" value="1"/>
</dbReference>
<comment type="similarity">
    <text evidence="1">Belongs to the thioesterase family.</text>
</comment>